<reference key="2">
    <citation type="submission" date="2011-10" db="EMBL/GenBank/DDBJ databases">
        <title>The genome and transcriptome sequence of Clonorchis sinensis provide insights into the carcinogenic liver fluke.</title>
        <authorList>
            <person name="Wang X."/>
            <person name="Huang Y."/>
            <person name="Chen W."/>
            <person name="Liu H."/>
            <person name="Guo L."/>
            <person name="Chen Y."/>
            <person name="Luo F."/>
            <person name="Zhou W."/>
            <person name="Sun J."/>
            <person name="Mao Q."/>
            <person name="Liang P."/>
            <person name="Zhou C."/>
            <person name="Tian Y."/>
            <person name="Men J."/>
            <person name="Lv X."/>
            <person name="Huang L."/>
            <person name="Zhou J."/>
            <person name="Hu Y."/>
            <person name="Li R."/>
            <person name="Zhang F."/>
            <person name="Lei H."/>
            <person name="Li X."/>
            <person name="Hu X."/>
            <person name="Liang C."/>
            <person name="Xu J."/>
            <person name="Wu Z."/>
            <person name="Yu X."/>
        </authorList>
    </citation>
    <scope>NUCLEOTIDE SEQUENCE</scope>
    <source>
        <strain>Henan</strain>
    </source>
</reference>
<evidence type="ECO:0000313" key="2">
    <source>
        <dbReference type="EMBL" id="GAA48450.1"/>
    </source>
</evidence>
<feature type="region of interest" description="Disordered" evidence="1">
    <location>
        <begin position="13"/>
        <end position="37"/>
    </location>
</feature>
<dbReference type="EMBL" id="DF142890">
    <property type="protein sequence ID" value="GAA48450.1"/>
    <property type="molecule type" value="Genomic_DNA"/>
</dbReference>
<accession>G7Y664</accession>
<protein>
    <submittedName>
        <fullName evidence="2">Uncharacterized protein</fullName>
    </submittedName>
</protein>
<gene>
    <name evidence="2" type="ORF">CLF_101627</name>
</gene>
<feature type="region of interest" description="Disordered" evidence="1">
    <location>
        <begin position="407"/>
        <end position="426"/>
    </location>
</feature>
<dbReference type="Proteomes" id="UP000008909">
    <property type="component" value="Unassembled WGS sequence"/>
</dbReference>
<name>G7Y664_CLOSI</name>
<evidence type="ECO:0000256" key="1">
    <source>
        <dbReference type="SAM" id="MobiDB-lite"/>
    </source>
</evidence>
<sequence>DEISVGNSKITPYYQQYSKPDNQNPTQHKSATQSRQTDSVKSFAVRYLNGSKWFLPNTVHFGRKMNSRSTVVRDFQPNHIQYFFICHITGLQISFLTCFRKITVRYQIGHGNILYAIQHLGYSGVTVDTTDAASDVWQFSKPSFIAEQKEIYGSEVTCLACTGDRLSRKHGSDGHQGRTREFAKCQISVHAISTYHYLYLTKNIRCCKDYLQIFFKHTTKVWSDAQNFRWWEASVQLVTDTRRVHDLLVIVGYPASGIIHASARRQSDSTFPCGAAFKREYFSSRQLTVPVNEKIVTLYKVVQSKDSFAVIHYCDNPKQSAPTYWIDDIFPNTEEVFYRSCLFKKKLLEKRTGWQKMTLHPFSMIQMESVQMIIIVIIIKDSNISVDTDASLPYNHKLQPLYDKYTVPTADDDDDDDDGKRWSPLD</sequence>
<feature type="non-terminal residue" evidence="2">
    <location>
        <position position="1"/>
    </location>
</feature>
<dbReference type="AlphaFoldDB" id="G7Y664"/>
<proteinExistence type="predicted"/>
<keyword evidence="3" id="KW-1185">Reference proteome</keyword>
<evidence type="ECO:0000313" key="3">
    <source>
        <dbReference type="Proteomes" id="UP000008909"/>
    </source>
</evidence>
<reference evidence="2" key="1">
    <citation type="journal article" date="2011" name="Genome Biol.">
        <title>The draft genome of the carcinogenic human liver fluke Clonorchis sinensis.</title>
        <authorList>
            <person name="Wang X."/>
            <person name="Chen W."/>
            <person name="Huang Y."/>
            <person name="Sun J."/>
            <person name="Men J."/>
            <person name="Liu H."/>
            <person name="Luo F."/>
            <person name="Guo L."/>
            <person name="Lv X."/>
            <person name="Deng C."/>
            <person name="Zhou C."/>
            <person name="Fan Y."/>
            <person name="Li X."/>
            <person name="Huang L."/>
            <person name="Hu Y."/>
            <person name="Liang C."/>
            <person name="Hu X."/>
            <person name="Xu J."/>
            <person name="Yu X."/>
        </authorList>
    </citation>
    <scope>NUCLEOTIDE SEQUENCE [LARGE SCALE GENOMIC DNA]</scope>
    <source>
        <strain evidence="2">Henan</strain>
    </source>
</reference>
<organism evidence="2 3">
    <name type="scientific">Clonorchis sinensis</name>
    <name type="common">Chinese liver fluke</name>
    <dbReference type="NCBI Taxonomy" id="79923"/>
    <lineage>
        <taxon>Eukaryota</taxon>
        <taxon>Metazoa</taxon>
        <taxon>Spiralia</taxon>
        <taxon>Lophotrochozoa</taxon>
        <taxon>Platyhelminthes</taxon>
        <taxon>Trematoda</taxon>
        <taxon>Digenea</taxon>
        <taxon>Opisthorchiida</taxon>
        <taxon>Opisthorchiata</taxon>
        <taxon>Opisthorchiidae</taxon>
        <taxon>Clonorchis</taxon>
    </lineage>
</organism>